<evidence type="ECO:0000313" key="5">
    <source>
        <dbReference type="Proteomes" id="UP000542813"/>
    </source>
</evidence>
<evidence type="ECO:0000259" key="3">
    <source>
        <dbReference type="PROSITE" id="PS51371"/>
    </source>
</evidence>
<evidence type="ECO:0000256" key="2">
    <source>
        <dbReference type="PROSITE-ProRule" id="PRU00703"/>
    </source>
</evidence>
<proteinExistence type="predicted"/>
<dbReference type="InterPro" id="IPR051257">
    <property type="entry name" value="Diverse_CBS-Domain"/>
</dbReference>
<dbReference type="AlphaFoldDB" id="A0A7W9GUN9"/>
<name>A0A7W9GUN9_9ACTN</name>
<dbReference type="InterPro" id="IPR000644">
    <property type="entry name" value="CBS_dom"/>
</dbReference>
<dbReference type="PANTHER" id="PTHR43080">
    <property type="entry name" value="CBS DOMAIN-CONTAINING PROTEIN CBSX3, MITOCHONDRIAL"/>
    <property type="match status" value="1"/>
</dbReference>
<dbReference type="EMBL" id="JACHMM010000001">
    <property type="protein sequence ID" value="MBB5790036.1"/>
    <property type="molecule type" value="Genomic_DNA"/>
</dbReference>
<dbReference type="PANTHER" id="PTHR43080:SF2">
    <property type="entry name" value="CBS DOMAIN-CONTAINING PROTEIN"/>
    <property type="match status" value="1"/>
</dbReference>
<evidence type="ECO:0000313" key="4">
    <source>
        <dbReference type="EMBL" id="MBB5790036.1"/>
    </source>
</evidence>
<comment type="caution">
    <text evidence="4">The sequence shown here is derived from an EMBL/GenBank/DDBJ whole genome shotgun (WGS) entry which is preliminary data.</text>
</comment>
<dbReference type="SUPFAM" id="SSF54631">
    <property type="entry name" value="CBS-domain pair"/>
    <property type="match status" value="1"/>
</dbReference>
<gene>
    <name evidence="4" type="ORF">HD601_004611</name>
</gene>
<feature type="domain" description="CBS" evidence="3">
    <location>
        <begin position="82"/>
        <end position="141"/>
    </location>
</feature>
<evidence type="ECO:0000256" key="1">
    <source>
        <dbReference type="ARBA" id="ARBA00023122"/>
    </source>
</evidence>
<keyword evidence="5" id="KW-1185">Reference proteome</keyword>
<protein>
    <submittedName>
        <fullName evidence="4">CBS domain-containing protein</fullName>
    </submittedName>
</protein>
<dbReference type="Pfam" id="PF00571">
    <property type="entry name" value="CBS"/>
    <property type="match status" value="2"/>
</dbReference>
<dbReference type="InterPro" id="IPR046342">
    <property type="entry name" value="CBS_dom_sf"/>
</dbReference>
<dbReference type="SMART" id="SM00116">
    <property type="entry name" value="CBS"/>
    <property type="match status" value="2"/>
</dbReference>
<accession>A0A7W9GUN9</accession>
<feature type="domain" description="CBS" evidence="3">
    <location>
        <begin position="11"/>
        <end position="73"/>
    </location>
</feature>
<dbReference type="RefSeq" id="WP_184825796.1">
    <property type="nucleotide sequence ID" value="NZ_JACHMM010000001.1"/>
</dbReference>
<dbReference type="Gene3D" id="3.10.580.10">
    <property type="entry name" value="CBS-domain"/>
    <property type="match status" value="1"/>
</dbReference>
<dbReference type="PROSITE" id="PS51371">
    <property type="entry name" value="CBS"/>
    <property type="match status" value="2"/>
</dbReference>
<organism evidence="4 5">
    <name type="scientific">Jiangella mangrovi</name>
    <dbReference type="NCBI Taxonomy" id="1524084"/>
    <lineage>
        <taxon>Bacteria</taxon>
        <taxon>Bacillati</taxon>
        <taxon>Actinomycetota</taxon>
        <taxon>Actinomycetes</taxon>
        <taxon>Jiangellales</taxon>
        <taxon>Jiangellaceae</taxon>
        <taxon>Jiangella</taxon>
    </lineage>
</organism>
<dbReference type="Proteomes" id="UP000542813">
    <property type="component" value="Unassembled WGS sequence"/>
</dbReference>
<sequence length="148" mass="15386">MTSERSIGDVMTPHVVTLPPDATVREAAAQMREHDIGDVVVVDGEGGGEGGGIRGVLTDRDVVVRVVAADRDANTATVGECCTGDVVTVRPDTGLDEAVQRLRESAVRRLPVVDDEGRPVGMVSIGDLARSDDSRSALADISAAPPNT</sequence>
<keyword evidence="1 2" id="KW-0129">CBS domain</keyword>
<reference evidence="4 5" key="1">
    <citation type="submission" date="2020-08" db="EMBL/GenBank/DDBJ databases">
        <title>Sequencing the genomes of 1000 actinobacteria strains.</title>
        <authorList>
            <person name="Klenk H.-P."/>
        </authorList>
    </citation>
    <scope>NUCLEOTIDE SEQUENCE [LARGE SCALE GENOMIC DNA]</scope>
    <source>
        <strain evidence="4 5">DSM 102122</strain>
    </source>
</reference>